<protein>
    <recommendedName>
        <fullName evidence="2">Amidohydrolase-related domain-containing protein</fullName>
    </recommendedName>
</protein>
<dbReference type="PANTHER" id="PTHR21240">
    <property type="entry name" value="2-AMINO-3-CARBOXYLMUCONATE-6-SEMIALDEHYDE DECARBOXYLASE"/>
    <property type="match status" value="1"/>
</dbReference>
<keyword evidence="1" id="KW-0456">Lyase</keyword>
<dbReference type="Gene3D" id="3.20.20.140">
    <property type="entry name" value="Metal-dependent hydrolases"/>
    <property type="match status" value="1"/>
</dbReference>
<dbReference type="InterPro" id="IPR006680">
    <property type="entry name" value="Amidohydro-rel"/>
</dbReference>
<sequence>MYPIIDAHTHIEGLPGCDWQDPPELILRLLDEAGIARAVVMTYVDAPMEHEGYEPLAYVREAFQRYPERLIGFARLDPGHAEAPALLEQAVREWGFQGLKLHPFGYRQMPDSPDTLKLLRKAAELGVPTLFHCGDEEYTLPLQLERAAKACPEAKLIFGHMGGYFHVHDAIAVAQRCPNVWLETSATPHPERIREAVEALGAERVIFASDGPGCDPGIELKKVQMLGFSEQQLRLILSENILRLLPESL</sequence>
<evidence type="ECO:0000313" key="3">
    <source>
        <dbReference type="EMBL" id="PIW15890.1"/>
    </source>
</evidence>
<comment type="caution">
    <text evidence="3">The sequence shown here is derived from an EMBL/GenBank/DDBJ whole genome shotgun (WGS) entry which is preliminary data.</text>
</comment>
<dbReference type="GO" id="GO:0016831">
    <property type="term" value="F:carboxy-lyase activity"/>
    <property type="evidence" value="ECO:0007669"/>
    <property type="project" value="InterPro"/>
</dbReference>
<evidence type="ECO:0000259" key="2">
    <source>
        <dbReference type="Pfam" id="PF04909"/>
    </source>
</evidence>
<evidence type="ECO:0000256" key="1">
    <source>
        <dbReference type="ARBA" id="ARBA00023239"/>
    </source>
</evidence>
<evidence type="ECO:0000313" key="4">
    <source>
        <dbReference type="Proteomes" id="UP000231019"/>
    </source>
</evidence>
<dbReference type="Pfam" id="PF04909">
    <property type="entry name" value="Amidohydro_2"/>
    <property type="match status" value="1"/>
</dbReference>
<dbReference type="GO" id="GO:0016787">
    <property type="term" value="F:hydrolase activity"/>
    <property type="evidence" value="ECO:0007669"/>
    <property type="project" value="InterPro"/>
</dbReference>
<accession>A0A2M7G273</accession>
<dbReference type="InterPro" id="IPR032465">
    <property type="entry name" value="ACMSD"/>
</dbReference>
<organism evidence="3 4">
    <name type="scientific">bacterium (Candidatus Blackallbacteria) CG17_big_fil_post_rev_8_21_14_2_50_48_46</name>
    <dbReference type="NCBI Taxonomy" id="2014261"/>
    <lineage>
        <taxon>Bacteria</taxon>
        <taxon>Candidatus Blackallbacteria</taxon>
    </lineage>
</organism>
<dbReference type="SUPFAM" id="SSF51556">
    <property type="entry name" value="Metallo-dependent hydrolases"/>
    <property type="match status" value="1"/>
</dbReference>
<feature type="domain" description="Amidohydrolase-related" evidence="2">
    <location>
        <begin position="5"/>
        <end position="246"/>
    </location>
</feature>
<dbReference type="AlphaFoldDB" id="A0A2M7G273"/>
<dbReference type="InterPro" id="IPR032466">
    <property type="entry name" value="Metal_Hydrolase"/>
</dbReference>
<dbReference type="GO" id="GO:0019748">
    <property type="term" value="P:secondary metabolic process"/>
    <property type="evidence" value="ECO:0007669"/>
    <property type="project" value="TreeGrafter"/>
</dbReference>
<dbReference type="GO" id="GO:0005737">
    <property type="term" value="C:cytoplasm"/>
    <property type="evidence" value="ECO:0007669"/>
    <property type="project" value="TreeGrafter"/>
</dbReference>
<dbReference type="EMBL" id="PFFQ01000042">
    <property type="protein sequence ID" value="PIW15890.1"/>
    <property type="molecule type" value="Genomic_DNA"/>
</dbReference>
<proteinExistence type="predicted"/>
<dbReference type="PANTHER" id="PTHR21240:SF28">
    <property type="entry name" value="ISO-OROTATE DECARBOXYLASE (EUROFUNG)"/>
    <property type="match status" value="1"/>
</dbReference>
<gene>
    <name evidence="3" type="ORF">COW36_15585</name>
</gene>
<reference evidence="3 4" key="1">
    <citation type="submission" date="2017-09" db="EMBL/GenBank/DDBJ databases">
        <title>Depth-based differentiation of microbial function through sediment-hosted aquifers and enrichment of novel symbionts in the deep terrestrial subsurface.</title>
        <authorList>
            <person name="Probst A.J."/>
            <person name="Ladd B."/>
            <person name="Jarett J.K."/>
            <person name="Geller-Mcgrath D.E."/>
            <person name="Sieber C.M."/>
            <person name="Emerson J.B."/>
            <person name="Anantharaman K."/>
            <person name="Thomas B.C."/>
            <person name="Malmstrom R."/>
            <person name="Stieglmeier M."/>
            <person name="Klingl A."/>
            <person name="Woyke T."/>
            <person name="Ryan C.M."/>
            <person name="Banfield J.F."/>
        </authorList>
    </citation>
    <scope>NUCLEOTIDE SEQUENCE [LARGE SCALE GENOMIC DNA]</scope>
    <source>
        <strain evidence="3">CG17_big_fil_post_rev_8_21_14_2_50_48_46</strain>
    </source>
</reference>
<dbReference type="Proteomes" id="UP000231019">
    <property type="component" value="Unassembled WGS sequence"/>
</dbReference>
<dbReference type="CDD" id="cd01292">
    <property type="entry name" value="metallo-dependent_hydrolases"/>
    <property type="match status" value="1"/>
</dbReference>
<name>A0A2M7G273_9BACT</name>